<feature type="transmembrane region" description="Helical" evidence="1">
    <location>
        <begin position="100"/>
        <end position="126"/>
    </location>
</feature>
<name>A0AAD1NV61_9ACTN</name>
<dbReference type="GeneID" id="92880140"/>
<sequence>MSGRRDRAYHWLRVLGHTPPKPFIDLATFTYPSFTSTWLTLTLSSIVFYGGLFLIPLCYLDIHGYTPLGASLPLPLLGVGTYISRSLANRLIGLWGTRTTAYLFIACTLMLTATNGIGHAALAHLII</sequence>
<protein>
    <recommendedName>
        <fullName evidence="4">MFS transporter</fullName>
    </recommendedName>
</protein>
<evidence type="ECO:0000313" key="3">
    <source>
        <dbReference type="Proteomes" id="UP000825072"/>
    </source>
</evidence>
<evidence type="ECO:0008006" key="4">
    <source>
        <dbReference type="Google" id="ProtNLM"/>
    </source>
</evidence>
<dbReference type="Proteomes" id="UP000825072">
    <property type="component" value="Chromosome 1"/>
</dbReference>
<keyword evidence="1" id="KW-0472">Membrane</keyword>
<reference evidence="2" key="1">
    <citation type="submission" date="2021-06" db="EMBL/GenBank/DDBJ databases">
        <title>Genome sequence of Cutibacterium modestum strain KB17-24694.</title>
        <authorList>
            <person name="Dekio I."/>
            <person name="Asahina A."/>
            <person name="Nishida M."/>
        </authorList>
    </citation>
    <scope>NUCLEOTIDE SEQUENCE</scope>
    <source>
        <strain evidence="2">KB17-24694</strain>
    </source>
</reference>
<dbReference type="RefSeq" id="WP_002527141.1">
    <property type="nucleotide sequence ID" value="NZ_AP024747.1"/>
</dbReference>
<proteinExistence type="predicted"/>
<feature type="transmembrane region" description="Helical" evidence="1">
    <location>
        <begin position="68"/>
        <end position="88"/>
    </location>
</feature>
<gene>
    <name evidence="2" type="ORF">KB1_07900</name>
</gene>
<dbReference type="AlphaFoldDB" id="A0AAD1NV61"/>
<evidence type="ECO:0000313" key="2">
    <source>
        <dbReference type="EMBL" id="BCY24800.1"/>
    </source>
</evidence>
<accession>A0AAD1NV61</accession>
<organism evidence="2 3">
    <name type="scientific">Cutibacterium modestum</name>
    <dbReference type="NCBI Taxonomy" id="2559073"/>
    <lineage>
        <taxon>Bacteria</taxon>
        <taxon>Bacillati</taxon>
        <taxon>Actinomycetota</taxon>
        <taxon>Actinomycetes</taxon>
        <taxon>Propionibacteriales</taxon>
        <taxon>Propionibacteriaceae</taxon>
        <taxon>Cutibacterium</taxon>
    </lineage>
</organism>
<dbReference type="SUPFAM" id="SSF103473">
    <property type="entry name" value="MFS general substrate transporter"/>
    <property type="match status" value="1"/>
</dbReference>
<dbReference type="EMBL" id="AP024747">
    <property type="protein sequence ID" value="BCY24800.1"/>
    <property type="molecule type" value="Genomic_DNA"/>
</dbReference>
<feature type="transmembrane region" description="Helical" evidence="1">
    <location>
        <begin position="38"/>
        <end position="62"/>
    </location>
</feature>
<keyword evidence="1" id="KW-0812">Transmembrane</keyword>
<keyword evidence="1" id="KW-1133">Transmembrane helix</keyword>
<dbReference type="InterPro" id="IPR036259">
    <property type="entry name" value="MFS_trans_sf"/>
</dbReference>
<evidence type="ECO:0000256" key="1">
    <source>
        <dbReference type="SAM" id="Phobius"/>
    </source>
</evidence>